<dbReference type="SUPFAM" id="SSF53448">
    <property type="entry name" value="Nucleotide-diphospho-sugar transferases"/>
    <property type="match status" value="1"/>
</dbReference>
<proteinExistence type="predicted"/>
<reference evidence="7" key="1">
    <citation type="submission" date="2019-11" db="EMBL/GenBank/DDBJ databases">
        <title>Bipolaris sorokiniana Genome sequencing.</title>
        <authorList>
            <person name="Wang H."/>
        </authorList>
    </citation>
    <scope>NUCLEOTIDE SEQUENCE</scope>
</reference>
<dbReference type="InterPro" id="IPR029044">
    <property type="entry name" value="Nucleotide-diphossugar_trans"/>
</dbReference>
<dbReference type="GO" id="GO:0005886">
    <property type="term" value="C:plasma membrane"/>
    <property type="evidence" value="ECO:0007669"/>
    <property type="project" value="UniProtKB-SubCell"/>
</dbReference>
<keyword evidence="6" id="KW-0812">Transmembrane</keyword>
<feature type="transmembrane region" description="Helical" evidence="6">
    <location>
        <begin position="17"/>
        <end position="34"/>
    </location>
</feature>
<evidence type="ECO:0000256" key="4">
    <source>
        <dbReference type="ARBA" id="ARBA00022679"/>
    </source>
</evidence>
<dbReference type="AlphaFoldDB" id="A0A8H5ZCZ5"/>
<comment type="subcellular location">
    <subcellularLocation>
        <location evidence="1">Cell membrane</location>
    </subcellularLocation>
</comment>
<evidence type="ECO:0000256" key="5">
    <source>
        <dbReference type="ARBA" id="ARBA00023136"/>
    </source>
</evidence>
<evidence type="ECO:0000313" key="7">
    <source>
        <dbReference type="EMBL" id="KAF5845623.1"/>
    </source>
</evidence>
<dbReference type="Gene3D" id="3.90.550.10">
    <property type="entry name" value="Spore Coat Polysaccharide Biosynthesis Protein SpsA, Chain A"/>
    <property type="match status" value="1"/>
</dbReference>
<dbReference type="GO" id="GO:0050501">
    <property type="term" value="F:hyaluronan synthase activity"/>
    <property type="evidence" value="ECO:0007669"/>
    <property type="project" value="TreeGrafter"/>
</dbReference>
<evidence type="ECO:0000256" key="2">
    <source>
        <dbReference type="ARBA" id="ARBA00022475"/>
    </source>
</evidence>
<keyword evidence="2" id="KW-1003">Cell membrane</keyword>
<dbReference type="EMBL" id="WNKQ01000018">
    <property type="protein sequence ID" value="KAF5845623.1"/>
    <property type="molecule type" value="Genomic_DNA"/>
</dbReference>
<dbReference type="PANTHER" id="PTHR22913:SF12">
    <property type="entry name" value="MANNURONAN SYNTHASE"/>
    <property type="match status" value="1"/>
</dbReference>
<dbReference type="GO" id="GO:0030213">
    <property type="term" value="P:hyaluronan biosynthetic process"/>
    <property type="evidence" value="ECO:0007669"/>
    <property type="project" value="TreeGrafter"/>
</dbReference>
<name>A0A8H5ZCZ5_COCSA</name>
<gene>
    <name evidence="7" type="ORF">GGP41_009464</name>
</gene>
<keyword evidence="4" id="KW-0808">Transferase</keyword>
<evidence type="ECO:0000256" key="3">
    <source>
        <dbReference type="ARBA" id="ARBA00022676"/>
    </source>
</evidence>
<sequence length="582" mass="65605">MINYQQKNSAWSFLRDVALFFVRLTFILGILAILRMHMVDYSLTLESLVLITCSEVNIWKEWARRYRNNSPQSDPDIEKQADTHLRSTECVGSVVGYREDPGIYSNCLKSYVENCDYCMRVLVLGVDGNQAEDLSMIEVFGDDLVKIELPRTFGSLAKDLLDQQQREPSQIPTDHGRILGELITQASSILQEHGVLYPGSDKLVPICLNQPHHSKKEIMFTNFIFCLALCRNRNIPFIWSSDSDSWIFPGTLGRAISGIAGDESFGGSCTQMEIHNSNAAFISYIVAATYWSEIHLTSGLLSAFGAIDCLPGPCALFRYEALEEILLDWYDQQVFGIRPTINEDRHLTTRLLLSGWKISFSAQAIVATDAPTTLAGYTRQQLRWSRATIMESLYYPLVYFRHSPVLFLASLRRLIVPIVCMCTVCNYLYNGGEGSTDFVVVRDILFRILLCASYTVIRHKGKLTWFAIQLIAQPVWFILRAGYSLWSFVTVFDNNWGSFRNVGMLGSNAESKKTVDFLSGSQLASSVWLGLVAAAMCKYVARAFLMQSEYYITMLGFIGTSLAIASIYYTEDTALEGDMSNE</sequence>
<evidence type="ECO:0000256" key="1">
    <source>
        <dbReference type="ARBA" id="ARBA00004236"/>
    </source>
</evidence>
<evidence type="ECO:0000313" key="8">
    <source>
        <dbReference type="Proteomes" id="UP000624244"/>
    </source>
</evidence>
<organism evidence="7 8">
    <name type="scientific">Cochliobolus sativus</name>
    <name type="common">Common root rot and spot blotch fungus</name>
    <name type="synonym">Bipolaris sorokiniana</name>
    <dbReference type="NCBI Taxonomy" id="45130"/>
    <lineage>
        <taxon>Eukaryota</taxon>
        <taxon>Fungi</taxon>
        <taxon>Dikarya</taxon>
        <taxon>Ascomycota</taxon>
        <taxon>Pezizomycotina</taxon>
        <taxon>Dothideomycetes</taxon>
        <taxon>Pleosporomycetidae</taxon>
        <taxon>Pleosporales</taxon>
        <taxon>Pleosporineae</taxon>
        <taxon>Pleosporaceae</taxon>
        <taxon>Bipolaris</taxon>
    </lineage>
</organism>
<dbReference type="GO" id="GO:0085029">
    <property type="term" value="P:extracellular matrix assembly"/>
    <property type="evidence" value="ECO:0007669"/>
    <property type="project" value="TreeGrafter"/>
</dbReference>
<dbReference type="Proteomes" id="UP000624244">
    <property type="component" value="Unassembled WGS sequence"/>
</dbReference>
<keyword evidence="3" id="KW-0328">Glycosyltransferase</keyword>
<comment type="caution">
    <text evidence="7">The sequence shown here is derived from an EMBL/GenBank/DDBJ whole genome shotgun (WGS) entry which is preliminary data.</text>
</comment>
<accession>A0A8H5ZCZ5</accession>
<evidence type="ECO:0008006" key="9">
    <source>
        <dbReference type="Google" id="ProtNLM"/>
    </source>
</evidence>
<protein>
    <recommendedName>
        <fullName evidence="9">Glycosyltransferase family 2 protein</fullName>
    </recommendedName>
</protein>
<dbReference type="Pfam" id="PF13641">
    <property type="entry name" value="Glyco_tranf_2_3"/>
    <property type="match status" value="1"/>
</dbReference>
<feature type="transmembrane region" description="Helical" evidence="6">
    <location>
        <begin position="550"/>
        <end position="569"/>
    </location>
</feature>
<evidence type="ECO:0000256" key="6">
    <source>
        <dbReference type="SAM" id="Phobius"/>
    </source>
</evidence>
<keyword evidence="6" id="KW-1133">Transmembrane helix</keyword>
<keyword evidence="5 6" id="KW-0472">Membrane</keyword>
<dbReference type="PANTHER" id="PTHR22913">
    <property type="entry name" value="HYALURONAN SYNTHASE"/>
    <property type="match status" value="1"/>
</dbReference>